<proteinExistence type="predicted"/>
<sequence>MKKLIITALLVVGMTTYAQDTKESSEKANMERMTPEQRQQRQLKKLTTDLNLNSEQQVQIKQLLAEQSVKRENRIVQKEASTEEMRSKRESAKNKMQEEKIVLDDKMKVILTPEQFITWKANQEKMKQRAVSRNKDKRGTKM</sequence>
<feature type="region of interest" description="Disordered" evidence="1">
    <location>
        <begin position="78"/>
        <end position="99"/>
    </location>
</feature>
<keyword evidence="2" id="KW-0732">Signal</keyword>
<feature type="compositionally biased region" description="Basic and acidic residues" evidence="1">
    <location>
        <begin position="20"/>
        <end position="39"/>
    </location>
</feature>
<dbReference type="EMBL" id="FQWF01000002">
    <property type="protein sequence ID" value="SHG12183.1"/>
    <property type="molecule type" value="Genomic_DNA"/>
</dbReference>
<feature type="signal peptide" evidence="2">
    <location>
        <begin position="1"/>
        <end position="18"/>
    </location>
</feature>
<reference evidence="4" key="1">
    <citation type="submission" date="2016-11" db="EMBL/GenBank/DDBJ databases">
        <authorList>
            <person name="Varghese N."/>
            <person name="Submissions S."/>
        </authorList>
    </citation>
    <scope>NUCLEOTIDE SEQUENCE [LARGE SCALE GENOMIC DNA]</scope>
    <source>
        <strain evidence="4">DSM 17659</strain>
    </source>
</reference>
<organism evidence="3 4">
    <name type="scientific">Flavobacterium micromati</name>
    <dbReference type="NCBI Taxonomy" id="229205"/>
    <lineage>
        <taxon>Bacteria</taxon>
        <taxon>Pseudomonadati</taxon>
        <taxon>Bacteroidota</taxon>
        <taxon>Flavobacteriia</taxon>
        <taxon>Flavobacteriales</taxon>
        <taxon>Flavobacteriaceae</taxon>
        <taxon>Flavobacterium</taxon>
    </lineage>
</organism>
<feature type="chain" id="PRO_5012364091" description="LTXXQ motif family protein" evidence="2">
    <location>
        <begin position="19"/>
        <end position="142"/>
    </location>
</feature>
<evidence type="ECO:0000256" key="1">
    <source>
        <dbReference type="SAM" id="MobiDB-lite"/>
    </source>
</evidence>
<dbReference type="RefSeq" id="WP_073017308.1">
    <property type="nucleotide sequence ID" value="NZ_FQWF01000002.1"/>
</dbReference>
<name>A0A1M5H8G1_9FLAO</name>
<feature type="region of interest" description="Disordered" evidence="1">
    <location>
        <begin position="19"/>
        <end position="42"/>
    </location>
</feature>
<evidence type="ECO:0000256" key="2">
    <source>
        <dbReference type="SAM" id="SignalP"/>
    </source>
</evidence>
<protein>
    <recommendedName>
        <fullName evidence="5">LTXXQ motif family protein</fullName>
    </recommendedName>
</protein>
<evidence type="ECO:0000313" key="4">
    <source>
        <dbReference type="Proteomes" id="UP000184020"/>
    </source>
</evidence>
<dbReference type="Proteomes" id="UP000184020">
    <property type="component" value="Unassembled WGS sequence"/>
</dbReference>
<evidence type="ECO:0008006" key="5">
    <source>
        <dbReference type="Google" id="ProtNLM"/>
    </source>
</evidence>
<gene>
    <name evidence="3" type="ORF">SAMN05444372_102333</name>
</gene>
<accession>A0A1M5H8G1</accession>
<keyword evidence="4" id="KW-1185">Reference proteome</keyword>
<evidence type="ECO:0000313" key="3">
    <source>
        <dbReference type="EMBL" id="SHG12183.1"/>
    </source>
</evidence>
<dbReference type="AlphaFoldDB" id="A0A1M5H8G1"/>
<dbReference type="STRING" id="229205.SAMN05444372_102333"/>
<dbReference type="OrthoDB" id="956918at2"/>